<organism evidence="2 3">
    <name type="scientific">Varunaivibrio sulfuroxidans</name>
    <dbReference type="NCBI Taxonomy" id="1773489"/>
    <lineage>
        <taxon>Bacteria</taxon>
        <taxon>Pseudomonadati</taxon>
        <taxon>Pseudomonadota</taxon>
        <taxon>Alphaproteobacteria</taxon>
        <taxon>Rhodospirillales</taxon>
        <taxon>Magnetovibrionaceae</taxon>
        <taxon>Varunaivibrio</taxon>
    </lineage>
</organism>
<feature type="region of interest" description="Disordered" evidence="1">
    <location>
        <begin position="1"/>
        <end position="39"/>
    </location>
</feature>
<keyword evidence="3" id="KW-1185">Reference proteome</keyword>
<dbReference type="EMBL" id="SLZW01000004">
    <property type="protein sequence ID" value="TCS62920.1"/>
    <property type="molecule type" value="Genomic_DNA"/>
</dbReference>
<dbReference type="Proteomes" id="UP000295304">
    <property type="component" value="Unassembled WGS sequence"/>
</dbReference>
<reference evidence="2 3" key="1">
    <citation type="submission" date="2019-03" db="EMBL/GenBank/DDBJ databases">
        <title>Genomic Encyclopedia of Type Strains, Phase IV (KMG-IV): sequencing the most valuable type-strain genomes for metagenomic binning, comparative biology and taxonomic classification.</title>
        <authorList>
            <person name="Goeker M."/>
        </authorList>
    </citation>
    <scope>NUCLEOTIDE SEQUENCE [LARGE SCALE GENOMIC DNA]</scope>
    <source>
        <strain evidence="2 3">DSM 101688</strain>
    </source>
</reference>
<accession>A0A4R3JE17</accession>
<gene>
    <name evidence="2" type="ORF">EDD55_1049</name>
</gene>
<dbReference type="AlphaFoldDB" id="A0A4R3JE17"/>
<comment type="caution">
    <text evidence="2">The sequence shown here is derived from an EMBL/GenBank/DDBJ whole genome shotgun (WGS) entry which is preliminary data.</text>
</comment>
<sequence length="63" mass="7065">MNQKKLRRLYREGGSAGAQTERAQAGFGHTQAPEGPNQRWSLNFASDVLDDSYRFRICASSMT</sequence>
<evidence type="ECO:0000313" key="2">
    <source>
        <dbReference type="EMBL" id="TCS62920.1"/>
    </source>
</evidence>
<name>A0A4R3JE17_9PROT</name>
<dbReference type="OrthoDB" id="9813285at2"/>
<evidence type="ECO:0000313" key="3">
    <source>
        <dbReference type="Proteomes" id="UP000295304"/>
    </source>
</evidence>
<protein>
    <submittedName>
        <fullName evidence="2">Uncharacterized protein</fullName>
    </submittedName>
</protein>
<proteinExistence type="predicted"/>
<evidence type="ECO:0000256" key="1">
    <source>
        <dbReference type="SAM" id="MobiDB-lite"/>
    </source>
</evidence>